<proteinExistence type="predicted"/>
<accession>A0A061R1W7</accession>
<sequence>RPPPGAGEFPRPCVLAGPHGRGVGGGGAGCQHGWRIDRGPFLPGPFLPPDGLQDGPSCVRARSDRRLAEERQKGVLEGERMLGAGVTAYVVVVPRG</sequence>
<gene>
    <name evidence="1" type="ORF">TSPGSL018_17671</name>
</gene>
<organism evidence="1">
    <name type="scientific">Tetraselmis sp. GSL018</name>
    <dbReference type="NCBI Taxonomy" id="582737"/>
    <lineage>
        <taxon>Eukaryota</taxon>
        <taxon>Viridiplantae</taxon>
        <taxon>Chlorophyta</taxon>
        <taxon>core chlorophytes</taxon>
        <taxon>Chlorodendrophyceae</taxon>
        <taxon>Chlorodendrales</taxon>
        <taxon>Chlorodendraceae</taxon>
        <taxon>Tetraselmis</taxon>
    </lineage>
</organism>
<evidence type="ECO:0000313" key="1">
    <source>
        <dbReference type="EMBL" id="JAC64729.1"/>
    </source>
</evidence>
<dbReference type="AlphaFoldDB" id="A0A061R1W7"/>
<protein>
    <submittedName>
        <fullName evidence="1">Uncharacterized protein</fullName>
    </submittedName>
</protein>
<reference evidence="1" key="1">
    <citation type="submission" date="2014-05" db="EMBL/GenBank/DDBJ databases">
        <title>The transcriptome of the halophilic microalga Tetraselmis sp. GSL018 isolated from the Great Salt Lake, Utah.</title>
        <authorList>
            <person name="Jinkerson R.E."/>
            <person name="D'Adamo S."/>
            <person name="Posewitz M.C."/>
        </authorList>
    </citation>
    <scope>NUCLEOTIDE SEQUENCE</scope>
    <source>
        <strain evidence="1">GSL018</strain>
    </source>
</reference>
<name>A0A061R1W7_9CHLO</name>
<dbReference type="EMBL" id="GBEZ01022079">
    <property type="protein sequence ID" value="JAC64729.1"/>
    <property type="molecule type" value="Transcribed_RNA"/>
</dbReference>
<feature type="non-terminal residue" evidence="1">
    <location>
        <position position="1"/>
    </location>
</feature>